<evidence type="ECO:0000256" key="1">
    <source>
        <dbReference type="SAM" id="MobiDB-lite"/>
    </source>
</evidence>
<keyword evidence="2" id="KW-0472">Membrane</keyword>
<keyword evidence="2" id="KW-0812">Transmembrane</keyword>
<dbReference type="InterPro" id="IPR027367">
    <property type="entry name" value="Gly-zipper_YMGG"/>
</dbReference>
<protein>
    <submittedName>
        <fullName evidence="4">Glycine zipper 2TM domain-containing protein</fullName>
    </submittedName>
</protein>
<feature type="domain" description="YMGG-like Gly-zipper" evidence="3">
    <location>
        <begin position="85"/>
        <end position="126"/>
    </location>
</feature>
<keyword evidence="5" id="KW-1185">Reference proteome</keyword>
<dbReference type="Pfam" id="PF13441">
    <property type="entry name" value="Gly-zipper_YMGG"/>
    <property type="match status" value="1"/>
</dbReference>
<keyword evidence="2" id="KW-1133">Transmembrane helix</keyword>
<reference evidence="4 5" key="1">
    <citation type="submission" date="2019-10" db="EMBL/GenBank/DDBJ databases">
        <title>Draft Genome Sequence of Cytophagaceae sp. SJW1-29.</title>
        <authorList>
            <person name="Choi A."/>
        </authorList>
    </citation>
    <scope>NUCLEOTIDE SEQUENCE [LARGE SCALE GENOMIC DNA]</scope>
    <source>
        <strain evidence="4 5">SJW1-29</strain>
    </source>
</reference>
<sequence length="149" mass="15145">MELLKAKQEGLTPAQLAALGNSNAYLNGTLPKDARATQQVDNEWTSQAPVTSSDNDAYKPAKTTPTTETVPASEVKKKKGMSTPVKGALIGAGVGAVTGAVVSKNNRVKGAVIGAVAGAGAGAVTGVVIDKRNEKKASTPYYASTGFLN</sequence>
<organism evidence="4 5">
    <name type="scientific">Salmonirosea aquatica</name>
    <dbReference type="NCBI Taxonomy" id="2654236"/>
    <lineage>
        <taxon>Bacteria</taxon>
        <taxon>Pseudomonadati</taxon>
        <taxon>Bacteroidota</taxon>
        <taxon>Cytophagia</taxon>
        <taxon>Cytophagales</taxon>
        <taxon>Spirosomataceae</taxon>
        <taxon>Salmonirosea</taxon>
    </lineage>
</organism>
<dbReference type="EMBL" id="WHLY01000002">
    <property type="protein sequence ID" value="MPR34408.1"/>
    <property type="molecule type" value="Genomic_DNA"/>
</dbReference>
<dbReference type="Proteomes" id="UP000479293">
    <property type="component" value="Unassembled WGS sequence"/>
</dbReference>
<proteinExistence type="predicted"/>
<name>A0A7C9FZD6_9BACT</name>
<accession>A0A7C9FZD6</accession>
<evidence type="ECO:0000313" key="4">
    <source>
        <dbReference type="EMBL" id="MPR34408.1"/>
    </source>
</evidence>
<feature type="region of interest" description="Disordered" evidence="1">
    <location>
        <begin position="29"/>
        <end position="78"/>
    </location>
</feature>
<feature type="transmembrane region" description="Helical" evidence="2">
    <location>
        <begin position="108"/>
        <end position="129"/>
    </location>
</feature>
<evidence type="ECO:0000313" key="5">
    <source>
        <dbReference type="Proteomes" id="UP000479293"/>
    </source>
</evidence>
<comment type="caution">
    <text evidence="4">The sequence shown here is derived from an EMBL/GenBank/DDBJ whole genome shotgun (WGS) entry which is preliminary data.</text>
</comment>
<feature type="transmembrane region" description="Helical" evidence="2">
    <location>
        <begin position="85"/>
        <end position="102"/>
    </location>
</feature>
<evidence type="ECO:0000256" key="2">
    <source>
        <dbReference type="SAM" id="Phobius"/>
    </source>
</evidence>
<dbReference type="AlphaFoldDB" id="A0A7C9FZD6"/>
<evidence type="ECO:0000259" key="3">
    <source>
        <dbReference type="Pfam" id="PF13441"/>
    </source>
</evidence>
<feature type="compositionally biased region" description="Polar residues" evidence="1">
    <location>
        <begin position="36"/>
        <end position="55"/>
    </location>
</feature>
<gene>
    <name evidence="4" type="ORF">GBK04_13840</name>
</gene>